<dbReference type="AlphaFoldDB" id="A0A6A3AZZ8"/>
<protein>
    <recommendedName>
        <fullName evidence="2">DC1 domain-containing protein</fullName>
    </recommendedName>
</protein>
<dbReference type="Proteomes" id="UP000436088">
    <property type="component" value="Unassembled WGS sequence"/>
</dbReference>
<accession>A0A6A3AZZ8</accession>
<evidence type="ECO:0000259" key="2">
    <source>
        <dbReference type="Pfam" id="PF03107"/>
    </source>
</evidence>
<gene>
    <name evidence="3" type="ORF">F3Y22_tig00110332pilonHSYRG00700</name>
</gene>
<dbReference type="EMBL" id="VEPZ02000937">
    <property type="protein sequence ID" value="KAE8708997.1"/>
    <property type="molecule type" value="Genomic_DNA"/>
</dbReference>
<dbReference type="PANTHER" id="PTHR32410">
    <property type="entry name" value="CYSTEINE/HISTIDINE-RICH C1 DOMAIN FAMILY PROTEIN"/>
    <property type="match status" value="1"/>
</dbReference>
<dbReference type="SUPFAM" id="SSF57889">
    <property type="entry name" value="Cysteine-rich domain"/>
    <property type="match status" value="2"/>
</dbReference>
<evidence type="ECO:0000313" key="3">
    <source>
        <dbReference type="EMBL" id="KAE8708997.1"/>
    </source>
</evidence>
<dbReference type="InterPro" id="IPR053192">
    <property type="entry name" value="Vacuole_Formation_Reg"/>
</dbReference>
<dbReference type="InterPro" id="IPR004146">
    <property type="entry name" value="DC1"/>
</dbReference>
<dbReference type="Pfam" id="PF03107">
    <property type="entry name" value="C1_2"/>
    <property type="match status" value="1"/>
</dbReference>
<reference evidence="3" key="1">
    <citation type="submission" date="2019-09" db="EMBL/GenBank/DDBJ databases">
        <title>Draft genome information of white flower Hibiscus syriacus.</title>
        <authorList>
            <person name="Kim Y.-M."/>
        </authorList>
    </citation>
    <scope>NUCLEOTIDE SEQUENCE [LARGE SCALE GENOMIC DNA]</scope>
    <source>
        <strain evidence="3">YM2019G1</strain>
    </source>
</reference>
<keyword evidence="4" id="KW-1185">Reference proteome</keyword>
<keyword evidence="1" id="KW-0677">Repeat</keyword>
<evidence type="ECO:0000256" key="1">
    <source>
        <dbReference type="ARBA" id="ARBA00022737"/>
    </source>
</evidence>
<dbReference type="PANTHER" id="PTHR32410:SF216">
    <property type="entry name" value="PHORBOL-ESTER_DAG-TYPE DOMAIN-CONTAINING PROTEIN"/>
    <property type="match status" value="1"/>
</dbReference>
<evidence type="ECO:0000313" key="4">
    <source>
        <dbReference type="Proteomes" id="UP000436088"/>
    </source>
</evidence>
<comment type="caution">
    <text evidence="3">The sequence shown here is derived from an EMBL/GenBank/DDBJ whole genome shotgun (WGS) entry which is preliminary data.</text>
</comment>
<name>A0A6A3AZZ8_HIBSY</name>
<dbReference type="InterPro" id="IPR046349">
    <property type="entry name" value="C1-like_sf"/>
</dbReference>
<proteinExistence type="predicted"/>
<organism evidence="3 4">
    <name type="scientific">Hibiscus syriacus</name>
    <name type="common">Rose of Sharon</name>
    <dbReference type="NCBI Taxonomy" id="106335"/>
    <lineage>
        <taxon>Eukaryota</taxon>
        <taxon>Viridiplantae</taxon>
        <taxon>Streptophyta</taxon>
        <taxon>Embryophyta</taxon>
        <taxon>Tracheophyta</taxon>
        <taxon>Spermatophyta</taxon>
        <taxon>Magnoliopsida</taxon>
        <taxon>eudicotyledons</taxon>
        <taxon>Gunneridae</taxon>
        <taxon>Pentapetalae</taxon>
        <taxon>rosids</taxon>
        <taxon>malvids</taxon>
        <taxon>Malvales</taxon>
        <taxon>Malvaceae</taxon>
        <taxon>Malvoideae</taxon>
        <taxon>Hibiscus</taxon>
    </lineage>
</organism>
<sequence>MCEELNAATLSSITRVIEVNEDGEATKIEHFSHGDHCLVLADKMEEEEQCFLMLNINIRKPSDCKICFEEMKLERGSCSCVKAATQSYITHVIEENEDGEATKIEHFLHEGHCLVLADKMEEETGIKCDGCMPPVSTLQVYSCSESDCHFCLHKNCAELPKINQLWFRQSNATLQSKSLKRCDLCRRNCSGLFYRIGGYFHVCIRCAKVGDIIEGQAHQHFLFFDFKCKDQQCHGCGNDWHWYGAFRCGKCKVDLDFACLTLTHSTLHKPDEHKLYLTYHDDNDYSNHYYCDISEGERDQSL</sequence>
<feature type="domain" description="DC1" evidence="2">
    <location>
        <begin position="107"/>
        <end position="157"/>
    </location>
</feature>